<dbReference type="Gene3D" id="3.30.420.40">
    <property type="match status" value="2"/>
</dbReference>
<evidence type="ECO:0000256" key="2">
    <source>
        <dbReference type="ARBA" id="ARBA00022629"/>
    </source>
</evidence>
<dbReference type="GO" id="GO:0016301">
    <property type="term" value="F:kinase activity"/>
    <property type="evidence" value="ECO:0007669"/>
    <property type="project" value="UniProtKB-KW"/>
</dbReference>
<reference evidence="8 9" key="1">
    <citation type="submission" date="2018-10" db="EMBL/GenBank/DDBJ databases">
        <title>Draft genome of Mycobacterium hodleri strain B.</title>
        <authorList>
            <person name="Amande T.J."/>
            <person name="Mcgenity T.J."/>
        </authorList>
    </citation>
    <scope>NUCLEOTIDE SEQUENCE [LARGE SCALE GENOMIC DNA]</scope>
    <source>
        <strain evidence="8 9">B</strain>
    </source>
</reference>
<feature type="region of interest" description="Disordered" evidence="5">
    <location>
        <begin position="1"/>
        <end position="82"/>
    </location>
</feature>
<gene>
    <name evidence="8" type="ORF">D8S82_14350</name>
</gene>
<dbReference type="GO" id="GO:0042732">
    <property type="term" value="P:D-xylose metabolic process"/>
    <property type="evidence" value="ECO:0007669"/>
    <property type="project" value="UniProtKB-KW"/>
</dbReference>
<evidence type="ECO:0000256" key="3">
    <source>
        <dbReference type="ARBA" id="ARBA00022679"/>
    </source>
</evidence>
<keyword evidence="2" id="KW-0859">Xylose metabolism</keyword>
<feature type="domain" description="Carbohydrate kinase FGGY C-terminal" evidence="7">
    <location>
        <begin position="339"/>
        <end position="528"/>
    </location>
</feature>
<evidence type="ECO:0000256" key="5">
    <source>
        <dbReference type="SAM" id="MobiDB-lite"/>
    </source>
</evidence>
<dbReference type="CDD" id="cd07779">
    <property type="entry name" value="ASKHA_NBD_FGGY_YgcE-like"/>
    <property type="match status" value="1"/>
</dbReference>
<dbReference type="InterPro" id="IPR018485">
    <property type="entry name" value="FGGY_C"/>
</dbReference>
<dbReference type="InterPro" id="IPR018484">
    <property type="entry name" value="FGGY_N"/>
</dbReference>
<dbReference type="SUPFAM" id="SSF53067">
    <property type="entry name" value="Actin-like ATPase domain"/>
    <property type="match status" value="2"/>
</dbReference>
<evidence type="ECO:0000256" key="4">
    <source>
        <dbReference type="ARBA" id="ARBA00022777"/>
    </source>
</evidence>
<evidence type="ECO:0000259" key="7">
    <source>
        <dbReference type="Pfam" id="PF02782"/>
    </source>
</evidence>
<feature type="compositionally biased region" description="Basic residues" evidence="5">
    <location>
        <begin position="44"/>
        <end position="69"/>
    </location>
</feature>
<dbReference type="Proteomes" id="UP000315759">
    <property type="component" value="Unassembled WGS sequence"/>
</dbReference>
<feature type="domain" description="Carbohydrate kinase FGGY N-terminal" evidence="6">
    <location>
        <begin position="92"/>
        <end position="330"/>
    </location>
</feature>
<organism evidence="8 9">
    <name type="scientific">Mycolicibacterium hodleri</name>
    <dbReference type="NCBI Taxonomy" id="49897"/>
    <lineage>
        <taxon>Bacteria</taxon>
        <taxon>Bacillati</taxon>
        <taxon>Actinomycetota</taxon>
        <taxon>Actinomycetes</taxon>
        <taxon>Mycobacteriales</taxon>
        <taxon>Mycobacteriaceae</taxon>
        <taxon>Mycolicibacterium</taxon>
    </lineage>
</organism>
<evidence type="ECO:0000313" key="8">
    <source>
        <dbReference type="EMBL" id="TQR85956.1"/>
    </source>
</evidence>
<dbReference type="InterPro" id="IPR043129">
    <property type="entry name" value="ATPase_NBD"/>
</dbReference>
<evidence type="ECO:0000256" key="1">
    <source>
        <dbReference type="ARBA" id="ARBA00009156"/>
    </source>
</evidence>
<evidence type="ECO:0000313" key="9">
    <source>
        <dbReference type="Proteomes" id="UP000315759"/>
    </source>
</evidence>
<protein>
    <submittedName>
        <fullName evidence="8">Xylulose kinase</fullName>
    </submittedName>
</protein>
<feature type="compositionally biased region" description="Basic and acidic residues" evidence="5">
    <location>
        <begin position="70"/>
        <end position="82"/>
    </location>
</feature>
<evidence type="ECO:0000259" key="6">
    <source>
        <dbReference type="Pfam" id="PF00370"/>
    </source>
</evidence>
<name>A0A544W122_9MYCO</name>
<feature type="compositionally biased region" description="Basic residues" evidence="5">
    <location>
        <begin position="7"/>
        <end position="30"/>
    </location>
</feature>
<dbReference type="PIRSF" id="PIRSF000538">
    <property type="entry name" value="GlpK"/>
    <property type="match status" value="1"/>
</dbReference>
<comment type="caution">
    <text evidence="8">The sequence shown here is derived from an EMBL/GenBank/DDBJ whole genome shotgun (WGS) entry which is preliminary data.</text>
</comment>
<dbReference type="Pfam" id="PF00370">
    <property type="entry name" value="FGGY_N"/>
    <property type="match status" value="1"/>
</dbReference>
<dbReference type="Pfam" id="PF02782">
    <property type="entry name" value="FGGY_C"/>
    <property type="match status" value="1"/>
</dbReference>
<dbReference type="PANTHER" id="PTHR43095">
    <property type="entry name" value="SUGAR KINASE"/>
    <property type="match status" value="1"/>
</dbReference>
<dbReference type="InterPro" id="IPR000577">
    <property type="entry name" value="Carb_kinase_FGGY"/>
</dbReference>
<dbReference type="PANTHER" id="PTHR43095:SF5">
    <property type="entry name" value="XYLULOSE KINASE"/>
    <property type="match status" value="1"/>
</dbReference>
<sequence>MLPPVERRRRPQARLHRKCRAQRPSRRPHQVHPTGRPPHLRSGGVRRRRRRRRSRTRRRATARGRRRQRDRGAPVRSRTDVRRGAAVNSPLVIAVDCSTTAAKAIVVDRTGRVVGDGAHPLATASPAPHWFEQNAADWWTATDHAVRQALTDVDDLGSVAAICVTHQRESFVCLDADGEPLRPAILWMDGRAHAEARRYGTERVELLCGKPADITPGLYKLLWLRDHEPETLSRSAHIADVHTYLVHAMTGRWTSSTASVDPLALLDQATGDYADELLELAGVRRDQLPDLVPTGTSLGPLRPEVADGWGLAGSVPVIAGTGDGQTAGIGLGVTDPGSAYLVLGTAVVIGSETTAYLPARAYRSMISATPGHTTVETFSSSGTYLSTWFRQQFGDPDLAGAPDPALERDAAALPVGSERLLTLPYWNAAQTPHWDSQASGVTLGWQGCHTRAHFYRSLLEGIAFELRMQLDGLETARGERVEVLRAMGGGARSALWTQILADVFDRPLEVRAAGEVSALGAAAIALTAIGEYASLPEAAAALATTDAVVEPRPWAAAAYADLRSIYERLYSTTRDLLHDLHDLSLGDHR</sequence>
<keyword evidence="4 8" id="KW-0418">Kinase</keyword>
<comment type="similarity">
    <text evidence="1">Belongs to the FGGY kinase family.</text>
</comment>
<dbReference type="InterPro" id="IPR050406">
    <property type="entry name" value="FGGY_Carb_Kinase"/>
</dbReference>
<accession>A0A544W122</accession>
<dbReference type="EMBL" id="VIFX01000016">
    <property type="protein sequence ID" value="TQR85956.1"/>
    <property type="molecule type" value="Genomic_DNA"/>
</dbReference>
<keyword evidence="9" id="KW-1185">Reference proteome</keyword>
<keyword evidence="2" id="KW-0119">Carbohydrate metabolism</keyword>
<keyword evidence="3" id="KW-0808">Transferase</keyword>
<dbReference type="AlphaFoldDB" id="A0A544W122"/>
<proteinExistence type="inferred from homology"/>